<keyword evidence="3" id="KW-0479">Metal-binding</keyword>
<keyword evidence="1" id="KW-0813">Transport</keyword>
<protein>
    <submittedName>
        <fullName evidence="5">Group III truncated hemoglobin</fullName>
    </submittedName>
</protein>
<proteinExistence type="predicted"/>
<keyword evidence="2" id="KW-0349">Heme</keyword>
<dbReference type="SUPFAM" id="SSF46458">
    <property type="entry name" value="Globin-like"/>
    <property type="match status" value="1"/>
</dbReference>
<dbReference type="Proteomes" id="UP001174839">
    <property type="component" value="Unassembled WGS sequence"/>
</dbReference>
<keyword evidence="4" id="KW-0408">Iron</keyword>
<evidence type="ECO:0000313" key="5">
    <source>
        <dbReference type="EMBL" id="MDM9631481.1"/>
    </source>
</evidence>
<gene>
    <name evidence="5" type="ORF">QU605_08360</name>
</gene>
<evidence type="ECO:0000256" key="2">
    <source>
        <dbReference type="ARBA" id="ARBA00022617"/>
    </source>
</evidence>
<evidence type="ECO:0000256" key="1">
    <source>
        <dbReference type="ARBA" id="ARBA00022448"/>
    </source>
</evidence>
<dbReference type="CDD" id="cd08916">
    <property type="entry name" value="TrHb3_P"/>
    <property type="match status" value="1"/>
</dbReference>
<accession>A0ABT7WEZ3</accession>
<sequence length="124" mass="14414">MKSDITSRKDIELLVDTFYEKVRSNPELGYIFKDVAKINWETHLPRMYSFWGSILLGEYSYSGNPMQKHIALSKLTAITNTEFSMWLRLFTETVDKLFTGEKATEAKVRAENIARLMMHNIQTA</sequence>
<evidence type="ECO:0000256" key="4">
    <source>
        <dbReference type="ARBA" id="ARBA00023004"/>
    </source>
</evidence>
<name>A0ABT7WEZ3_9FLAO</name>
<reference evidence="5" key="1">
    <citation type="submission" date="2023-06" db="EMBL/GenBank/DDBJ databases">
        <title>Robiginitalea aurantiacus sp. nov. and Algoriphagus sediminis sp. nov., isolated from coastal sediment.</title>
        <authorList>
            <person name="Zhou Z.Y."/>
            <person name="An J."/>
            <person name="Jia Y.W."/>
            <person name="Du Z.J."/>
        </authorList>
    </citation>
    <scope>NUCLEOTIDE SEQUENCE</scope>
    <source>
        <strain evidence="5">M39</strain>
    </source>
</reference>
<dbReference type="Gene3D" id="1.10.490.10">
    <property type="entry name" value="Globins"/>
    <property type="match status" value="1"/>
</dbReference>
<dbReference type="EMBL" id="JAUDUY010000003">
    <property type="protein sequence ID" value="MDM9631481.1"/>
    <property type="molecule type" value="Genomic_DNA"/>
</dbReference>
<dbReference type="Pfam" id="PF01152">
    <property type="entry name" value="Bac_globin"/>
    <property type="match status" value="1"/>
</dbReference>
<dbReference type="InterPro" id="IPR001486">
    <property type="entry name" value="Hemoglobin_trunc"/>
</dbReference>
<evidence type="ECO:0000256" key="3">
    <source>
        <dbReference type="ARBA" id="ARBA00022723"/>
    </source>
</evidence>
<dbReference type="RefSeq" id="WP_289724836.1">
    <property type="nucleotide sequence ID" value="NZ_JAUDUY010000003.1"/>
</dbReference>
<dbReference type="InterPro" id="IPR009050">
    <property type="entry name" value="Globin-like_sf"/>
</dbReference>
<keyword evidence="6" id="KW-1185">Reference proteome</keyword>
<organism evidence="5 6">
    <name type="scientific">Robiginitalea aurantiaca</name>
    <dbReference type="NCBI Taxonomy" id="3056915"/>
    <lineage>
        <taxon>Bacteria</taxon>
        <taxon>Pseudomonadati</taxon>
        <taxon>Bacteroidota</taxon>
        <taxon>Flavobacteriia</taxon>
        <taxon>Flavobacteriales</taxon>
        <taxon>Flavobacteriaceae</taxon>
        <taxon>Robiginitalea</taxon>
    </lineage>
</organism>
<comment type="caution">
    <text evidence="5">The sequence shown here is derived from an EMBL/GenBank/DDBJ whole genome shotgun (WGS) entry which is preliminary data.</text>
</comment>
<evidence type="ECO:0000313" key="6">
    <source>
        <dbReference type="Proteomes" id="UP001174839"/>
    </source>
</evidence>
<dbReference type="InterPro" id="IPR012292">
    <property type="entry name" value="Globin/Proto"/>
</dbReference>